<proteinExistence type="predicted"/>
<sequence>TSHASGMPITVVKAMTSGMANTHSTTGGVYRA</sequence>
<organism evidence="1 2">
    <name type="scientific">Trifolium medium</name>
    <dbReference type="NCBI Taxonomy" id="97028"/>
    <lineage>
        <taxon>Eukaryota</taxon>
        <taxon>Viridiplantae</taxon>
        <taxon>Streptophyta</taxon>
        <taxon>Embryophyta</taxon>
        <taxon>Tracheophyta</taxon>
        <taxon>Spermatophyta</taxon>
        <taxon>Magnoliopsida</taxon>
        <taxon>eudicotyledons</taxon>
        <taxon>Gunneridae</taxon>
        <taxon>Pentapetalae</taxon>
        <taxon>rosids</taxon>
        <taxon>fabids</taxon>
        <taxon>Fabales</taxon>
        <taxon>Fabaceae</taxon>
        <taxon>Papilionoideae</taxon>
        <taxon>50 kb inversion clade</taxon>
        <taxon>NPAAA clade</taxon>
        <taxon>Hologalegina</taxon>
        <taxon>IRL clade</taxon>
        <taxon>Trifolieae</taxon>
        <taxon>Trifolium</taxon>
    </lineage>
</organism>
<reference evidence="1 2" key="1">
    <citation type="journal article" date="2018" name="Front. Plant Sci.">
        <title>Red Clover (Trifolium pratense) and Zigzag Clover (T. medium) - A Picture of Genomic Similarities and Differences.</title>
        <authorList>
            <person name="Dluhosova J."/>
            <person name="Istvanek J."/>
            <person name="Nedelnik J."/>
            <person name="Repkova J."/>
        </authorList>
    </citation>
    <scope>NUCLEOTIDE SEQUENCE [LARGE SCALE GENOMIC DNA]</scope>
    <source>
        <strain evidence="2">cv. 10/8</strain>
        <tissue evidence="1">Leaf</tissue>
    </source>
</reference>
<name>A0A392UIM3_9FABA</name>
<dbReference type="AlphaFoldDB" id="A0A392UIM3"/>
<evidence type="ECO:0000313" key="2">
    <source>
        <dbReference type="Proteomes" id="UP000265520"/>
    </source>
</evidence>
<dbReference type="Proteomes" id="UP000265520">
    <property type="component" value="Unassembled WGS sequence"/>
</dbReference>
<feature type="non-terminal residue" evidence="1">
    <location>
        <position position="1"/>
    </location>
</feature>
<accession>A0A392UIM3</accession>
<dbReference type="AntiFam" id="ANF00029">
    <property type="entry name" value="Antisense to 16S rRNA"/>
</dbReference>
<comment type="caution">
    <text evidence="1">The sequence shown here is derived from an EMBL/GenBank/DDBJ whole genome shotgun (WGS) entry which is preliminary data.</text>
</comment>
<protein>
    <submittedName>
        <fullName evidence="1">Uncharacterized protein</fullName>
    </submittedName>
</protein>
<keyword evidence="2" id="KW-1185">Reference proteome</keyword>
<evidence type="ECO:0000313" key="1">
    <source>
        <dbReference type="EMBL" id="MCI72474.1"/>
    </source>
</evidence>
<dbReference type="EMBL" id="LXQA010818915">
    <property type="protein sequence ID" value="MCI72474.1"/>
    <property type="molecule type" value="Genomic_DNA"/>
</dbReference>